<reference evidence="12" key="2">
    <citation type="submission" date="2021-02" db="EMBL/GenBank/DDBJ databases">
        <authorList>
            <person name="Kimball J.A."/>
            <person name="Haas M.W."/>
            <person name="Macchietto M."/>
            <person name="Kono T."/>
            <person name="Duquette J."/>
            <person name="Shao M."/>
        </authorList>
    </citation>
    <scope>NUCLEOTIDE SEQUENCE</scope>
    <source>
        <tissue evidence="12">Fresh leaf tissue</tissue>
    </source>
</reference>
<dbReference type="Pfam" id="PF20452">
    <property type="entry name" value="Calmod_bind_C"/>
    <property type="match status" value="1"/>
</dbReference>
<dbReference type="InterPro" id="IPR046829">
    <property type="entry name" value="Calmod_bind_C"/>
</dbReference>
<keyword evidence="6" id="KW-0804">Transcription</keyword>
<evidence type="ECO:0000256" key="6">
    <source>
        <dbReference type="ARBA" id="ARBA00023163"/>
    </source>
</evidence>
<feature type="region of interest" description="Disordered" evidence="8">
    <location>
        <begin position="616"/>
        <end position="637"/>
    </location>
</feature>
<dbReference type="GO" id="GO:0005516">
    <property type="term" value="F:calmodulin binding"/>
    <property type="evidence" value="ECO:0007669"/>
    <property type="project" value="InterPro"/>
</dbReference>
<evidence type="ECO:0000256" key="5">
    <source>
        <dbReference type="ARBA" id="ARBA00023159"/>
    </source>
</evidence>
<dbReference type="EMBL" id="JAAALK010000289">
    <property type="protein sequence ID" value="KAG8048898.1"/>
    <property type="molecule type" value="Genomic_DNA"/>
</dbReference>
<keyword evidence="13" id="KW-1185">Reference proteome</keyword>
<gene>
    <name evidence="12" type="ORF">GUJ93_ZPchr0009g1082</name>
</gene>
<evidence type="ECO:0000259" key="11">
    <source>
        <dbReference type="Pfam" id="PF20452"/>
    </source>
</evidence>
<evidence type="ECO:0000256" key="8">
    <source>
        <dbReference type="SAM" id="MobiDB-lite"/>
    </source>
</evidence>
<comment type="subcellular location">
    <subcellularLocation>
        <location evidence="1">Nucleus</location>
    </subcellularLocation>
</comment>
<evidence type="ECO:0000259" key="9">
    <source>
        <dbReference type="Pfam" id="PF07887"/>
    </source>
</evidence>
<dbReference type="GO" id="GO:0043565">
    <property type="term" value="F:sequence-specific DNA binding"/>
    <property type="evidence" value="ECO:0007669"/>
    <property type="project" value="TreeGrafter"/>
</dbReference>
<dbReference type="Proteomes" id="UP000729402">
    <property type="component" value="Unassembled WGS sequence"/>
</dbReference>
<evidence type="ECO:0000256" key="1">
    <source>
        <dbReference type="ARBA" id="ARBA00004123"/>
    </source>
</evidence>
<evidence type="ECO:0000259" key="10">
    <source>
        <dbReference type="Pfam" id="PF20451"/>
    </source>
</evidence>
<dbReference type="InterPro" id="IPR046830">
    <property type="entry name" value="Calmod_bind_M"/>
</dbReference>
<dbReference type="AlphaFoldDB" id="A0A8J5RGU3"/>
<name>A0A8J5RGU3_ZIZPA</name>
<dbReference type="GO" id="GO:0005634">
    <property type="term" value="C:nucleus"/>
    <property type="evidence" value="ECO:0007669"/>
    <property type="project" value="UniProtKB-SubCell"/>
</dbReference>
<evidence type="ECO:0000256" key="2">
    <source>
        <dbReference type="ARBA" id="ARBA00007214"/>
    </source>
</evidence>
<dbReference type="Pfam" id="PF07887">
    <property type="entry name" value="Calmodulin_bind"/>
    <property type="match status" value="1"/>
</dbReference>
<protein>
    <recommendedName>
        <fullName evidence="14">Calmodulin-binding protein</fullName>
    </recommendedName>
</protein>
<dbReference type="PANTHER" id="PTHR31713:SF98">
    <property type="entry name" value="CALMODULIN-BINDING PROTEIN 60 G"/>
    <property type="match status" value="1"/>
</dbReference>
<evidence type="ECO:0000256" key="4">
    <source>
        <dbReference type="ARBA" id="ARBA00023125"/>
    </source>
</evidence>
<accession>A0A8J5RGU3</accession>
<feature type="domain" description="Calmodulin binding protein central" evidence="10">
    <location>
        <begin position="272"/>
        <end position="336"/>
    </location>
</feature>
<sequence>MAPSKRLLPWSDDDDADAAAAAELSRPRKRWRSLVLELRGRRRTMEGVFGFREFMGEEFMAMFLPFFGKMVQRVVSEEVEKADFRRFSAPEHAPAPAPPRLLVSWNQQRPRYQLMFLNDLKPVYTMLKLEAKDGQALKVAIFERLENNQMDIVKFGHLSSAKVEVVVLHGNFNAKNEEHWTPEDFTKHIVCGREKSAELLTGNLTLKLNGGEASLESAIFTDNSSFTSTKKFRLGLRLVNDSGDRVLEGVTEPFRVKERRVEGFEKHYPPKLEDEVWRLEKIGRNGAYHKALSNSGINTVQKFLQDYVMNEKKLIQTFSKMSQAAWKAIISHAMTCEVSNNLCLYEVKGINIGLFFDAIYQLVGVRLGGSYKPIDDLSQTEKNEVDAMKQVAYENMSGVQYGYKMVNNYPVLFRSFHDEDTPVLTNFVPNQQLPNCGQYNSSQPEFSFGQAFESEENFSSFQGAPNVSRQRIKPSHIPNTEITYLSSDTTASAAHSNIQIDQFATQIDQYGHNKPSHSYEELYNTFSPGPFLLPSNSEDFSNQHELLSNDQASQQTATRIQQSRTNSFDSSSCYQLVQNFIMSQNYSSGGAAAPMSPRKWFKIKAALKLASVGRLSRASRGTSHRPPTRPMLVPTTI</sequence>
<evidence type="ECO:0000313" key="13">
    <source>
        <dbReference type="Proteomes" id="UP000729402"/>
    </source>
</evidence>
<keyword evidence="7" id="KW-0539">Nucleus</keyword>
<dbReference type="OrthoDB" id="748178at2759"/>
<keyword evidence="3" id="KW-0805">Transcription regulation</keyword>
<dbReference type="InterPro" id="IPR012416">
    <property type="entry name" value="CBP60"/>
</dbReference>
<dbReference type="GO" id="GO:0080142">
    <property type="term" value="P:regulation of salicylic acid biosynthetic process"/>
    <property type="evidence" value="ECO:0007669"/>
    <property type="project" value="TreeGrafter"/>
</dbReference>
<feature type="domain" description="Calmodulin binding protein C-terminal" evidence="11">
    <location>
        <begin position="342"/>
        <end position="400"/>
    </location>
</feature>
<evidence type="ECO:0000256" key="7">
    <source>
        <dbReference type="ARBA" id="ARBA00023242"/>
    </source>
</evidence>
<dbReference type="InterPro" id="IPR046831">
    <property type="entry name" value="Calmodulin_bind_N"/>
</dbReference>
<proteinExistence type="inferred from homology"/>
<feature type="domain" description="Calmodulin binding protein-like N-terminal" evidence="9">
    <location>
        <begin position="112"/>
        <end position="258"/>
    </location>
</feature>
<comment type="caution">
    <text evidence="12">The sequence shown here is derived from an EMBL/GenBank/DDBJ whole genome shotgun (WGS) entry which is preliminary data.</text>
</comment>
<keyword evidence="4" id="KW-0238">DNA-binding</keyword>
<dbReference type="GO" id="GO:0003700">
    <property type="term" value="F:DNA-binding transcription factor activity"/>
    <property type="evidence" value="ECO:0007669"/>
    <property type="project" value="TreeGrafter"/>
</dbReference>
<organism evidence="12 13">
    <name type="scientific">Zizania palustris</name>
    <name type="common">Northern wild rice</name>
    <dbReference type="NCBI Taxonomy" id="103762"/>
    <lineage>
        <taxon>Eukaryota</taxon>
        <taxon>Viridiplantae</taxon>
        <taxon>Streptophyta</taxon>
        <taxon>Embryophyta</taxon>
        <taxon>Tracheophyta</taxon>
        <taxon>Spermatophyta</taxon>
        <taxon>Magnoliopsida</taxon>
        <taxon>Liliopsida</taxon>
        <taxon>Poales</taxon>
        <taxon>Poaceae</taxon>
        <taxon>BOP clade</taxon>
        <taxon>Oryzoideae</taxon>
        <taxon>Oryzeae</taxon>
        <taxon>Zizaniinae</taxon>
        <taxon>Zizania</taxon>
    </lineage>
</organism>
<reference evidence="12" key="1">
    <citation type="journal article" date="2021" name="bioRxiv">
        <title>Whole Genome Assembly and Annotation of Northern Wild Rice, Zizania palustris L., Supports a Whole Genome Duplication in the Zizania Genus.</title>
        <authorList>
            <person name="Haas M."/>
            <person name="Kono T."/>
            <person name="Macchietto M."/>
            <person name="Millas R."/>
            <person name="McGilp L."/>
            <person name="Shao M."/>
            <person name="Duquette J."/>
            <person name="Hirsch C.N."/>
            <person name="Kimball J."/>
        </authorList>
    </citation>
    <scope>NUCLEOTIDE SEQUENCE</scope>
    <source>
        <tissue evidence="12">Fresh leaf tissue</tissue>
    </source>
</reference>
<keyword evidence="5" id="KW-0010">Activator</keyword>
<evidence type="ECO:0000256" key="3">
    <source>
        <dbReference type="ARBA" id="ARBA00023015"/>
    </source>
</evidence>
<evidence type="ECO:0000313" key="12">
    <source>
        <dbReference type="EMBL" id="KAG8048898.1"/>
    </source>
</evidence>
<comment type="similarity">
    <text evidence="2">Belongs to the plant ACBP60 protein family.</text>
</comment>
<dbReference type="Pfam" id="PF20451">
    <property type="entry name" value="Calmod_bind_M"/>
    <property type="match status" value="1"/>
</dbReference>
<dbReference type="PANTHER" id="PTHR31713">
    <property type="entry name" value="OS02G0177800 PROTEIN"/>
    <property type="match status" value="1"/>
</dbReference>
<evidence type="ECO:0008006" key="14">
    <source>
        <dbReference type="Google" id="ProtNLM"/>
    </source>
</evidence>